<dbReference type="AlphaFoldDB" id="K6YAX2"/>
<evidence type="ECO:0000259" key="1">
    <source>
        <dbReference type="Pfam" id="PF04986"/>
    </source>
</evidence>
<dbReference type="PANTHER" id="PTHR37023">
    <property type="entry name" value="TRANSPOSASE"/>
    <property type="match status" value="1"/>
</dbReference>
<comment type="caution">
    <text evidence="2">The sequence shown here is derived from an EMBL/GenBank/DDBJ whole genome shotgun (WGS) entry which is preliminary data.</text>
</comment>
<dbReference type="GO" id="GO:0003677">
    <property type="term" value="F:DNA binding"/>
    <property type="evidence" value="ECO:0007669"/>
    <property type="project" value="InterPro"/>
</dbReference>
<dbReference type="STRING" id="1121922.GCA_000428905_00509"/>
<dbReference type="Pfam" id="PF04986">
    <property type="entry name" value="Y2_Tnp"/>
    <property type="match status" value="1"/>
</dbReference>
<name>K6YAX2_9ALTE</name>
<sequence length="92" mass="10525">MQLDTDEFIRRFMLHVLPSGFHRIRHFGLLASRPKLALARKLLDAPAPEVQETSTKAEDETAVFICRKCQQPLEIMAIKEPVYLPRAPPKSN</sequence>
<keyword evidence="3" id="KW-1185">Reference proteome</keyword>
<reference evidence="3" key="1">
    <citation type="journal article" date="2014" name="Environ. Microbiol.">
        <title>Comparative genomics of the marine bacterial genus Glaciecola reveals the high degree of genomic diversity and genomic characteristic for cold adaptation.</title>
        <authorList>
            <person name="Qin Q.L."/>
            <person name="Xie B.B."/>
            <person name="Yu Y."/>
            <person name="Shu Y.L."/>
            <person name="Rong J.C."/>
            <person name="Zhang Y.J."/>
            <person name="Zhao D.L."/>
            <person name="Chen X.L."/>
            <person name="Zhang X.Y."/>
            <person name="Chen B."/>
            <person name="Zhou B.C."/>
            <person name="Zhang Y.Z."/>
        </authorList>
    </citation>
    <scope>NUCLEOTIDE SEQUENCE [LARGE SCALE GENOMIC DNA]</scope>
    <source>
        <strain evidence="3">ACAM 615</strain>
    </source>
</reference>
<dbReference type="GO" id="GO:0004803">
    <property type="term" value="F:transposase activity"/>
    <property type="evidence" value="ECO:0007669"/>
    <property type="project" value="InterPro"/>
</dbReference>
<dbReference type="EMBL" id="BAEQ01000050">
    <property type="protein sequence ID" value="GAC29889.1"/>
    <property type="molecule type" value="Genomic_DNA"/>
</dbReference>
<evidence type="ECO:0000313" key="3">
    <source>
        <dbReference type="Proteomes" id="UP000006251"/>
    </source>
</evidence>
<proteinExistence type="predicted"/>
<evidence type="ECO:0000313" key="2">
    <source>
        <dbReference type="EMBL" id="GAC29889.1"/>
    </source>
</evidence>
<dbReference type="GO" id="GO:0006313">
    <property type="term" value="P:DNA transposition"/>
    <property type="evidence" value="ECO:0007669"/>
    <property type="project" value="InterPro"/>
</dbReference>
<dbReference type="Proteomes" id="UP000006251">
    <property type="component" value="Unassembled WGS sequence"/>
</dbReference>
<organism evidence="2 3">
    <name type="scientific">Brumicola pallidula DSM 14239 = ACAM 615</name>
    <dbReference type="NCBI Taxonomy" id="1121922"/>
    <lineage>
        <taxon>Bacteria</taxon>
        <taxon>Pseudomonadati</taxon>
        <taxon>Pseudomonadota</taxon>
        <taxon>Gammaproteobacteria</taxon>
        <taxon>Alteromonadales</taxon>
        <taxon>Alteromonadaceae</taxon>
        <taxon>Brumicola</taxon>
    </lineage>
</organism>
<protein>
    <recommendedName>
        <fullName evidence="1">Transposase IS801/IS1294 domain-containing protein</fullName>
    </recommendedName>
</protein>
<dbReference type="PANTHER" id="PTHR37023:SF1">
    <property type="entry name" value="ISSOD25 TRANSPOSASE TNPA_ISSOD25"/>
    <property type="match status" value="1"/>
</dbReference>
<feature type="domain" description="Transposase IS801/IS1294" evidence="1">
    <location>
        <begin position="1"/>
        <end position="34"/>
    </location>
</feature>
<gene>
    <name evidence="2" type="ORF">GPAL_3038</name>
</gene>
<dbReference type="InterPro" id="IPR007069">
    <property type="entry name" value="Transposase_32"/>
</dbReference>
<accession>K6YAX2</accession>